<dbReference type="SUPFAM" id="SSF48179">
    <property type="entry name" value="6-phosphogluconate dehydrogenase C-terminal domain-like"/>
    <property type="match status" value="1"/>
</dbReference>
<evidence type="ECO:0000256" key="10">
    <source>
        <dbReference type="RuleBase" id="RU362068"/>
    </source>
</evidence>
<dbReference type="SUPFAM" id="SSF51735">
    <property type="entry name" value="NAD(P)-binding Rossmann-fold domains"/>
    <property type="match status" value="1"/>
</dbReference>
<comment type="catalytic activity">
    <reaction evidence="9 10">
        <text>(R)-pantoate + NADP(+) = 2-dehydropantoate + NADPH + H(+)</text>
        <dbReference type="Rhea" id="RHEA:16233"/>
        <dbReference type="ChEBI" id="CHEBI:11561"/>
        <dbReference type="ChEBI" id="CHEBI:15378"/>
        <dbReference type="ChEBI" id="CHEBI:15980"/>
        <dbReference type="ChEBI" id="CHEBI:57783"/>
        <dbReference type="ChEBI" id="CHEBI:58349"/>
        <dbReference type="EC" id="1.1.1.169"/>
    </reaction>
</comment>
<dbReference type="OrthoDB" id="9796561at2"/>
<dbReference type="GO" id="GO:0005737">
    <property type="term" value="C:cytoplasm"/>
    <property type="evidence" value="ECO:0007669"/>
    <property type="project" value="TreeGrafter"/>
</dbReference>
<evidence type="ECO:0000313" key="13">
    <source>
        <dbReference type="EMBL" id="TDR87250.1"/>
    </source>
</evidence>
<evidence type="ECO:0000313" key="14">
    <source>
        <dbReference type="Proteomes" id="UP000295122"/>
    </source>
</evidence>
<dbReference type="GO" id="GO:0015940">
    <property type="term" value="P:pantothenate biosynthetic process"/>
    <property type="evidence" value="ECO:0007669"/>
    <property type="project" value="UniProtKB-UniPathway"/>
</dbReference>
<keyword evidence="14" id="KW-1185">Reference proteome</keyword>
<dbReference type="InterPro" id="IPR013328">
    <property type="entry name" value="6PGD_dom2"/>
</dbReference>
<dbReference type="Proteomes" id="UP000295122">
    <property type="component" value="Unassembled WGS sequence"/>
</dbReference>
<dbReference type="InterPro" id="IPR050838">
    <property type="entry name" value="Ketopantoate_reductase"/>
</dbReference>
<dbReference type="UniPathway" id="UPA00028">
    <property type="reaction ID" value="UER00004"/>
</dbReference>
<keyword evidence="5 10" id="KW-0566">Pantothenate biosynthesis</keyword>
<dbReference type="Pfam" id="PF02558">
    <property type="entry name" value="ApbA"/>
    <property type="match status" value="1"/>
</dbReference>
<dbReference type="GO" id="GO:0050661">
    <property type="term" value="F:NADP binding"/>
    <property type="evidence" value="ECO:0007669"/>
    <property type="project" value="TreeGrafter"/>
</dbReference>
<organism evidence="13 14">
    <name type="scientific">Enterovirga rhinocerotis</name>
    <dbReference type="NCBI Taxonomy" id="1339210"/>
    <lineage>
        <taxon>Bacteria</taxon>
        <taxon>Pseudomonadati</taxon>
        <taxon>Pseudomonadota</taxon>
        <taxon>Alphaproteobacteria</taxon>
        <taxon>Hyphomicrobiales</taxon>
        <taxon>Methylobacteriaceae</taxon>
        <taxon>Enterovirga</taxon>
    </lineage>
</organism>
<dbReference type="PANTHER" id="PTHR43765">
    <property type="entry name" value="2-DEHYDROPANTOATE 2-REDUCTASE-RELATED"/>
    <property type="match status" value="1"/>
</dbReference>
<evidence type="ECO:0000256" key="4">
    <source>
        <dbReference type="ARBA" id="ARBA00019465"/>
    </source>
</evidence>
<dbReference type="EC" id="1.1.1.169" evidence="3 10"/>
<dbReference type="RefSeq" id="WP_133774017.1">
    <property type="nucleotide sequence ID" value="NZ_SNZR01000016.1"/>
</dbReference>
<reference evidence="13 14" key="1">
    <citation type="submission" date="2019-03" db="EMBL/GenBank/DDBJ databases">
        <title>Genomic Encyclopedia of Type Strains, Phase IV (KMG-IV): sequencing the most valuable type-strain genomes for metagenomic binning, comparative biology and taxonomic classification.</title>
        <authorList>
            <person name="Goeker M."/>
        </authorList>
    </citation>
    <scope>NUCLEOTIDE SEQUENCE [LARGE SCALE GENOMIC DNA]</scope>
    <source>
        <strain evidence="13 14">DSM 25903</strain>
    </source>
</reference>
<name>A0A4R7BNY2_9HYPH</name>
<keyword evidence="6 10" id="KW-0521">NADP</keyword>
<evidence type="ECO:0000256" key="9">
    <source>
        <dbReference type="ARBA" id="ARBA00048793"/>
    </source>
</evidence>
<dbReference type="GO" id="GO:0008677">
    <property type="term" value="F:2-dehydropantoate 2-reductase activity"/>
    <property type="evidence" value="ECO:0007669"/>
    <property type="project" value="UniProtKB-EC"/>
</dbReference>
<accession>A0A4R7BNY2</accession>
<dbReference type="InterPro" id="IPR013332">
    <property type="entry name" value="KPR_N"/>
</dbReference>
<feature type="domain" description="Ketopantoate reductase N-terminal" evidence="11">
    <location>
        <begin position="12"/>
        <end position="151"/>
    </location>
</feature>
<dbReference type="FunFam" id="1.10.1040.10:FF:000017">
    <property type="entry name" value="2-dehydropantoate 2-reductase"/>
    <property type="match status" value="1"/>
</dbReference>
<dbReference type="EMBL" id="SNZR01000016">
    <property type="protein sequence ID" value="TDR87250.1"/>
    <property type="molecule type" value="Genomic_DNA"/>
</dbReference>
<dbReference type="AlphaFoldDB" id="A0A4R7BNY2"/>
<evidence type="ECO:0000256" key="5">
    <source>
        <dbReference type="ARBA" id="ARBA00022655"/>
    </source>
</evidence>
<feature type="domain" description="Ketopantoate reductase C-terminal" evidence="12">
    <location>
        <begin position="175"/>
        <end position="295"/>
    </location>
</feature>
<dbReference type="InterPro" id="IPR036291">
    <property type="entry name" value="NAD(P)-bd_dom_sf"/>
</dbReference>
<evidence type="ECO:0000256" key="2">
    <source>
        <dbReference type="ARBA" id="ARBA00007870"/>
    </source>
</evidence>
<dbReference type="Pfam" id="PF08546">
    <property type="entry name" value="ApbA_C"/>
    <property type="match status" value="1"/>
</dbReference>
<dbReference type="NCBIfam" id="NF005091">
    <property type="entry name" value="PRK06522.2-2"/>
    <property type="match status" value="1"/>
</dbReference>
<evidence type="ECO:0000256" key="3">
    <source>
        <dbReference type="ARBA" id="ARBA00013014"/>
    </source>
</evidence>
<comment type="caution">
    <text evidence="13">The sequence shown here is derived from an EMBL/GenBank/DDBJ whole genome shotgun (WGS) entry which is preliminary data.</text>
</comment>
<dbReference type="Gene3D" id="1.10.1040.10">
    <property type="entry name" value="N-(1-d-carboxylethyl)-l-norvaline Dehydrogenase, domain 2"/>
    <property type="match status" value="1"/>
</dbReference>
<evidence type="ECO:0000256" key="7">
    <source>
        <dbReference type="ARBA" id="ARBA00023002"/>
    </source>
</evidence>
<comment type="similarity">
    <text evidence="2 10">Belongs to the ketopantoate reductase family.</text>
</comment>
<comment type="pathway">
    <text evidence="1 10">Cofactor biosynthesis; (R)-pantothenate biosynthesis; (R)-pantoate from 3-methyl-2-oxobutanoate: step 2/2.</text>
</comment>
<evidence type="ECO:0000259" key="12">
    <source>
        <dbReference type="Pfam" id="PF08546"/>
    </source>
</evidence>
<evidence type="ECO:0000259" key="11">
    <source>
        <dbReference type="Pfam" id="PF02558"/>
    </source>
</evidence>
<keyword evidence="7 10" id="KW-0560">Oxidoreductase</keyword>
<dbReference type="NCBIfam" id="TIGR00745">
    <property type="entry name" value="apbA_panE"/>
    <property type="match status" value="1"/>
</dbReference>
<dbReference type="Gene3D" id="3.40.50.720">
    <property type="entry name" value="NAD(P)-binding Rossmann-like Domain"/>
    <property type="match status" value="1"/>
</dbReference>
<dbReference type="InterPro" id="IPR013752">
    <property type="entry name" value="KPA_reductase"/>
</dbReference>
<evidence type="ECO:0000256" key="6">
    <source>
        <dbReference type="ARBA" id="ARBA00022857"/>
    </source>
</evidence>
<sequence length="305" mass="31946">MGRETDGAADHVAVIGSGGIGGYVAASLAEAGRKVTLCVRTPFDRLTVEEGGTVREVPLPITADPAGIAPARWILLTTKSQDTASAFPWIEALARPGSTLVVIQNGVGHVERAAPIAGPAAVQPAIIWCSVERRAPGEIVHHGAKRIAVPAGEDAAALAGLFAGTGFAIEPTEDFVTVAWRKLLSNLVANALTALTLRRTSLFREPQARDLARQILEEAVAVAQAEGAKLTADDLERALAALGTHGADAGTSMLYDRLSGRPLEHRYVTGALLEAADRHGIAVPVNRTLYALLETVSGQKLSEVR</sequence>
<protein>
    <recommendedName>
        <fullName evidence="4 10">2-dehydropantoate 2-reductase</fullName>
        <ecNumber evidence="3 10">1.1.1.169</ecNumber>
    </recommendedName>
    <alternativeName>
        <fullName evidence="8 10">Ketopantoate reductase</fullName>
    </alternativeName>
</protein>
<proteinExistence type="inferred from homology"/>
<evidence type="ECO:0000256" key="8">
    <source>
        <dbReference type="ARBA" id="ARBA00032024"/>
    </source>
</evidence>
<gene>
    <name evidence="13" type="ORF">EV668_4330</name>
</gene>
<dbReference type="InterPro" id="IPR008927">
    <property type="entry name" value="6-PGluconate_DH-like_C_sf"/>
</dbReference>
<evidence type="ECO:0000256" key="1">
    <source>
        <dbReference type="ARBA" id="ARBA00004994"/>
    </source>
</evidence>
<comment type="function">
    <text evidence="10">Catalyzes the NADPH-dependent reduction of ketopantoate into pantoic acid.</text>
</comment>
<dbReference type="PANTHER" id="PTHR43765:SF2">
    <property type="entry name" value="2-DEHYDROPANTOATE 2-REDUCTASE"/>
    <property type="match status" value="1"/>
</dbReference>
<dbReference type="InterPro" id="IPR003710">
    <property type="entry name" value="ApbA"/>
</dbReference>